<accession>A0A8X6M8Z3</accession>
<protein>
    <submittedName>
        <fullName evidence="1">Uncharacterized protein</fullName>
    </submittedName>
</protein>
<sequence length="80" mass="9268">MTNKWDTSLEHHHQRRHALENARLLPVSHLIVSYATKSFKVIGRDKDLQGRCRKKSVNTAGNRYLSKNVSMRKIEKVGLI</sequence>
<evidence type="ECO:0000313" key="2">
    <source>
        <dbReference type="Proteomes" id="UP000887013"/>
    </source>
</evidence>
<proteinExistence type="predicted"/>
<reference evidence="1" key="1">
    <citation type="submission" date="2020-08" db="EMBL/GenBank/DDBJ databases">
        <title>Multicomponent nature underlies the extraordinary mechanical properties of spider dragline silk.</title>
        <authorList>
            <person name="Kono N."/>
            <person name="Nakamura H."/>
            <person name="Mori M."/>
            <person name="Yoshida Y."/>
            <person name="Ohtoshi R."/>
            <person name="Malay A.D."/>
            <person name="Moran D.A.P."/>
            <person name="Tomita M."/>
            <person name="Numata K."/>
            <person name="Arakawa K."/>
        </authorList>
    </citation>
    <scope>NUCLEOTIDE SEQUENCE</scope>
</reference>
<name>A0A8X6M8Z3_NEPPI</name>
<organism evidence="1 2">
    <name type="scientific">Nephila pilipes</name>
    <name type="common">Giant wood spider</name>
    <name type="synonym">Nephila maculata</name>
    <dbReference type="NCBI Taxonomy" id="299642"/>
    <lineage>
        <taxon>Eukaryota</taxon>
        <taxon>Metazoa</taxon>
        <taxon>Ecdysozoa</taxon>
        <taxon>Arthropoda</taxon>
        <taxon>Chelicerata</taxon>
        <taxon>Arachnida</taxon>
        <taxon>Araneae</taxon>
        <taxon>Araneomorphae</taxon>
        <taxon>Entelegynae</taxon>
        <taxon>Araneoidea</taxon>
        <taxon>Nephilidae</taxon>
        <taxon>Nephila</taxon>
    </lineage>
</organism>
<keyword evidence="2" id="KW-1185">Reference proteome</keyword>
<gene>
    <name evidence="1" type="ORF">NPIL_308501</name>
</gene>
<dbReference type="Proteomes" id="UP000887013">
    <property type="component" value="Unassembled WGS sequence"/>
</dbReference>
<dbReference type="AlphaFoldDB" id="A0A8X6M8Z3"/>
<evidence type="ECO:0000313" key="1">
    <source>
        <dbReference type="EMBL" id="GFS32733.1"/>
    </source>
</evidence>
<dbReference type="EMBL" id="BMAW01088027">
    <property type="protein sequence ID" value="GFS32733.1"/>
    <property type="molecule type" value="Genomic_DNA"/>
</dbReference>
<comment type="caution">
    <text evidence="1">The sequence shown here is derived from an EMBL/GenBank/DDBJ whole genome shotgun (WGS) entry which is preliminary data.</text>
</comment>